<evidence type="ECO:0000313" key="3">
    <source>
        <dbReference type="Proteomes" id="UP000268321"/>
    </source>
</evidence>
<dbReference type="Pfam" id="PF10452">
    <property type="entry name" value="TCO89"/>
    <property type="match status" value="2"/>
</dbReference>
<evidence type="ECO:0000313" key="2">
    <source>
        <dbReference type="EMBL" id="RKP32634.1"/>
    </source>
</evidence>
<dbReference type="GO" id="GO:0031931">
    <property type="term" value="C:TORC1 complex"/>
    <property type="evidence" value="ECO:0007669"/>
    <property type="project" value="InterPro"/>
</dbReference>
<feature type="region of interest" description="Disordered" evidence="1">
    <location>
        <begin position="1"/>
        <end position="93"/>
    </location>
</feature>
<feature type="compositionally biased region" description="Polar residues" evidence="1">
    <location>
        <begin position="648"/>
        <end position="660"/>
    </location>
</feature>
<feature type="compositionally biased region" description="Pro residues" evidence="1">
    <location>
        <begin position="29"/>
        <end position="46"/>
    </location>
</feature>
<feature type="compositionally biased region" description="Polar residues" evidence="1">
    <location>
        <begin position="367"/>
        <end position="376"/>
    </location>
</feature>
<proteinExistence type="predicted"/>
<dbReference type="PANTHER" id="PTHR22794">
    <property type="entry name" value="THAP DOMAIN PROTEIN 11"/>
    <property type="match status" value="1"/>
</dbReference>
<gene>
    <name evidence="2" type="ORF">METBISCDRAFT_25573</name>
</gene>
<dbReference type="EMBL" id="ML004430">
    <property type="protein sequence ID" value="RKP32634.1"/>
    <property type="molecule type" value="Genomic_DNA"/>
</dbReference>
<dbReference type="Proteomes" id="UP000268321">
    <property type="component" value="Unassembled WGS sequence"/>
</dbReference>
<dbReference type="GO" id="GO:0000329">
    <property type="term" value="C:fungal-type vacuole membrane"/>
    <property type="evidence" value="ECO:0007669"/>
    <property type="project" value="TreeGrafter"/>
</dbReference>
<feature type="compositionally biased region" description="Basic and acidic residues" evidence="1">
    <location>
        <begin position="627"/>
        <end position="639"/>
    </location>
</feature>
<dbReference type="GO" id="GO:0031929">
    <property type="term" value="P:TOR signaling"/>
    <property type="evidence" value="ECO:0007669"/>
    <property type="project" value="InterPro"/>
</dbReference>
<dbReference type="OrthoDB" id="5430106at2759"/>
<reference evidence="3" key="1">
    <citation type="journal article" date="2018" name="Nat. Microbiol.">
        <title>Leveraging single-cell genomics to expand the fungal tree of life.</title>
        <authorList>
            <person name="Ahrendt S.R."/>
            <person name="Quandt C.A."/>
            <person name="Ciobanu D."/>
            <person name="Clum A."/>
            <person name="Salamov A."/>
            <person name="Andreopoulos B."/>
            <person name="Cheng J.F."/>
            <person name="Woyke T."/>
            <person name="Pelin A."/>
            <person name="Henrissat B."/>
            <person name="Reynolds N.K."/>
            <person name="Benny G.L."/>
            <person name="Smith M.E."/>
            <person name="James T.Y."/>
            <person name="Grigoriev I.V."/>
        </authorList>
    </citation>
    <scope>NUCLEOTIDE SEQUENCE [LARGE SCALE GENOMIC DNA]</scope>
    <source>
        <strain evidence="3">Baker2002</strain>
    </source>
</reference>
<evidence type="ECO:0000256" key="1">
    <source>
        <dbReference type="SAM" id="MobiDB-lite"/>
    </source>
</evidence>
<sequence length="660" mass="70903">MPPDATTREAFTEPAPRSCSPPQAAQSAPPSPSSPLAPAAAPPAPQLPHERAPAPNATKACHPASVKRTPQHHRTQSNGRAAALSTSSTARTFSLSRSKSSEVIVRSGIASVKRNNKSFIKLTSLHATKTTAPPGRAGLQPLTETAPPGSVTCGANMQPLTHTVLCQDSSRKSLLNAPQKTGPARSKSEVSIKSTKFNSLLMLTHVPLGGLKSSARRGRAILGLNEHPDHNYEDVSDNLEADEHVPLPHVRSSGLPVRACTGSDVRSSGAYARPSPPPVLVDDRADSSSDDLALRNLYGGSFLLSQSTGMTHKVDPGAELMTSYADVSRTASRTTSKTLDHSGDMVFMSAAPRDADADVDRPRRTRNASSASQLQMSVLRPAPRPEASETSAAKPRLSLGPRLSNKNFAGYLDSSTPGNAGLETRTQQRLWLQRESSLMDVSANLDPDRMTNLSDLSLNKLMFAHNMSSANLRDKYMTRLLSNGNLDAAGAEPSLVTSEPGGSLSSFMNILQNMHQNSIQSRTEFERLNREYVNVRRHLNPVAASLGRIEKYLLQIDDILPRSGAGTLDRDAYAETDASGPADGASELYKAQKISELWQDALQTSSASSVLLKKYQDDQLQQGGRSSVEEARGARERLSKLHGAAVPTTRTMKTQTVKQR</sequence>
<dbReference type="InterPro" id="IPR018857">
    <property type="entry name" value="TORC1_cplx_su_TCO89"/>
</dbReference>
<feature type="compositionally biased region" description="Low complexity" evidence="1">
    <location>
        <begin position="80"/>
        <end position="93"/>
    </location>
</feature>
<protein>
    <submittedName>
        <fullName evidence="2">Uncharacterized protein</fullName>
    </submittedName>
</protein>
<feature type="compositionally biased region" description="Low complexity" evidence="1">
    <location>
        <begin position="14"/>
        <end position="28"/>
    </location>
</feature>
<feature type="compositionally biased region" description="Basic and acidic residues" evidence="1">
    <location>
        <begin position="1"/>
        <end position="11"/>
    </location>
</feature>
<organism evidence="2 3">
    <name type="scientific">Metschnikowia bicuspidata</name>
    <dbReference type="NCBI Taxonomy" id="27322"/>
    <lineage>
        <taxon>Eukaryota</taxon>
        <taxon>Fungi</taxon>
        <taxon>Dikarya</taxon>
        <taxon>Ascomycota</taxon>
        <taxon>Saccharomycotina</taxon>
        <taxon>Pichiomycetes</taxon>
        <taxon>Metschnikowiaceae</taxon>
        <taxon>Metschnikowia</taxon>
    </lineage>
</organism>
<feature type="region of interest" description="Disordered" evidence="1">
    <location>
        <begin position="616"/>
        <end position="660"/>
    </location>
</feature>
<name>A0A4P9ZHK1_9ASCO</name>
<keyword evidence="3" id="KW-1185">Reference proteome</keyword>
<feature type="compositionally biased region" description="Basic and acidic residues" evidence="1">
    <location>
        <begin position="353"/>
        <end position="362"/>
    </location>
</feature>
<accession>A0A4P9ZHK1</accession>
<dbReference type="AlphaFoldDB" id="A0A4P9ZHK1"/>
<feature type="region of interest" description="Disordered" evidence="1">
    <location>
        <begin position="255"/>
        <end position="286"/>
    </location>
</feature>
<feature type="region of interest" description="Disordered" evidence="1">
    <location>
        <begin position="326"/>
        <end position="401"/>
    </location>
</feature>
<dbReference type="PANTHER" id="PTHR22794:SF2">
    <property type="entry name" value="THAP DOMAIN-CONTAINING PROTEIN 11"/>
    <property type="match status" value="1"/>
</dbReference>